<protein>
    <submittedName>
        <fullName evidence="2">Uncharacterized protein</fullName>
    </submittedName>
</protein>
<evidence type="ECO:0000313" key="2">
    <source>
        <dbReference type="EMBL" id="EQB60831.1"/>
    </source>
</evidence>
<dbReference type="EMBL" id="KE647232">
    <property type="protein sequence ID" value="EQB60831.1"/>
    <property type="molecule type" value="Genomic_DNA"/>
</dbReference>
<dbReference type="VEuPathDB" id="MicrosporidiaDB:NAPIS_ORF01616"/>
<proteinExistence type="predicted"/>
<feature type="compositionally biased region" description="Low complexity" evidence="1">
    <location>
        <begin position="28"/>
        <end position="72"/>
    </location>
</feature>
<organism evidence="2 3">
    <name type="scientific">Vairimorpha apis BRL 01</name>
    <dbReference type="NCBI Taxonomy" id="1037528"/>
    <lineage>
        <taxon>Eukaryota</taxon>
        <taxon>Fungi</taxon>
        <taxon>Fungi incertae sedis</taxon>
        <taxon>Microsporidia</taxon>
        <taxon>Nosematidae</taxon>
        <taxon>Vairimorpha</taxon>
    </lineage>
</organism>
<reference evidence="2 3" key="1">
    <citation type="journal article" date="2013" name="BMC Genomics">
        <title>Genome sequencing and comparative genomics of honey bee microsporidia, Nosema apis reveal novel insights into host-parasite interactions.</title>
        <authorList>
            <person name="Chen Yp."/>
            <person name="Pettis J.S."/>
            <person name="Zhao Y."/>
            <person name="Liu X."/>
            <person name="Tallon L.J."/>
            <person name="Sadzewicz L.D."/>
            <person name="Li R."/>
            <person name="Zheng H."/>
            <person name="Huang S."/>
            <person name="Zhang X."/>
            <person name="Hamilton M.C."/>
            <person name="Pernal S.F."/>
            <person name="Melathopoulos A.P."/>
            <person name="Yan X."/>
            <person name="Evans J.D."/>
        </authorList>
    </citation>
    <scope>NUCLEOTIDE SEQUENCE [LARGE SCALE GENOMIC DNA]</scope>
    <source>
        <strain evidence="2 3">BRL 01</strain>
    </source>
</reference>
<feature type="region of interest" description="Disordered" evidence="1">
    <location>
        <begin position="28"/>
        <end position="112"/>
    </location>
</feature>
<gene>
    <name evidence="2" type="ORF">NAPIS_ORF01616</name>
</gene>
<feature type="compositionally biased region" description="Basic and acidic residues" evidence="1">
    <location>
        <begin position="83"/>
        <end position="95"/>
    </location>
</feature>
<feature type="compositionally biased region" description="Polar residues" evidence="1">
    <location>
        <begin position="97"/>
        <end position="107"/>
    </location>
</feature>
<evidence type="ECO:0000313" key="3">
    <source>
        <dbReference type="Proteomes" id="UP000053780"/>
    </source>
</evidence>
<dbReference type="AlphaFoldDB" id="T0MCF4"/>
<evidence type="ECO:0000256" key="1">
    <source>
        <dbReference type="SAM" id="MobiDB-lite"/>
    </source>
</evidence>
<name>T0MCF4_9MICR</name>
<sequence length="380" mass="43113">MSLLNYNESTVNETVLKNNFNESNVNVSELNNHNYNDSTVNETESNESSISEPAASEYSSSETTASETTSGDSSDDDSSVNEITEKNEAIIRDNETESFANNNIIPESSSTNYNNETTNDSCFSSENLPTSSTIPQQKKLVCTGQKGCPCESCSSKLPNSKFSFTDKSQIKNNIDINNIIKDSSDVNDNKNQKIDLKNTGNNNFFEKACTNKNNDKIINPLYNYTKISTASTNIEEQKSFSPIIQTPLPLNSSFSICQKQPQESSTNFHQQTDSSISKKQYDDFLTLKQRKEGNFKNDLLSKTTNSDDNKICTRNKELNDNENNLIDYDLDEETIDDVDREKKSSYLSSSKRKFKRKSFSISSRYRKNLYENHFYIKKRK</sequence>
<dbReference type="Proteomes" id="UP000053780">
    <property type="component" value="Unassembled WGS sequence"/>
</dbReference>
<dbReference type="HOGENOM" id="CLU_727789_0_0_1"/>
<accession>T0MCF4</accession>
<keyword evidence="3" id="KW-1185">Reference proteome</keyword>